<evidence type="ECO:0000256" key="4">
    <source>
        <dbReference type="PROSITE-ProRule" id="PRU00176"/>
    </source>
</evidence>
<keyword evidence="3" id="KW-0539">Nucleus</keyword>
<proteinExistence type="predicted"/>
<dbReference type="Proteomes" id="UP000265618">
    <property type="component" value="Unassembled WGS sequence"/>
</dbReference>
<dbReference type="GO" id="GO:0005730">
    <property type="term" value="C:nucleolus"/>
    <property type="evidence" value="ECO:0007669"/>
    <property type="project" value="UniProtKB-SubCell"/>
</dbReference>
<reference evidence="6 7" key="1">
    <citation type="journal article" date="2018" name="PLoS ONE">
        <title>The draft genome of Kipferlia bialata reveals reductive genome evolution in fornicate parasites.</title>
        <authorList>
            <person name="Tanifuji G."/>
            <person name="Takabayashi S."/>
            <person name="Kume K."/>
            <person name="Takagi M."/>
            <person name="Nakayama T."/>
            <person name="Kamikawa R."/>
            <person name="Inagaki Y."/>
            <person name="Hashimoto T."/>
        </authorList>
    </citation>
    <scope>NUCLEOTIDE SEQUENCE [LARGE SCALE GENOMIC DNA]</scope>
    <source>
        <strain evidence="6">NY0173</strain>
    </source>
</reference>
<comment type="subcellular location">
    <subcellularLocation>
        <location evidence="1">Nucleus</location>
        <location evidence="1">Nucleolus</location>
    </subcellularLocation>
</comment>
<dbReference type="PROSITE" id="PS50102">
    <property type="entry name" value="RRM"/>
    <property type="match status" value="1"/>
</dbReference>
<dbReference type="OrthoDB" id="21467at2759"/>
<dbReference type="Pfam" id="PF00076">
    <property type="entry name" value="RRM_1"/>
    <property type="match status" value="1"/>
</dbReference>
<evidence type="ECO:0000259" key="5">
    <source>
        <dbReference type="PROSITE" id="PS50102"/>
    </source>
</evidence>
<evidence type="ECO:0000256" key="3">
    <source>
        <dbReference type="ARBA" id="ARBA00023242"/>
    </source>
</evidence>
<dbReference type="InterPro" id="IPR035979">
    <property type="entry name" value="RBD_domain_sf"/>
</dbReference>
<dbReference type="PANTHER" id="PTHR46754">
    <property type="entry name" value="MKI67 FHA DOMAIN-INTERACTING NUCLEOLAR PHOSPHOPROTEIN"/>
    <property type="match status" value="1"/>
</dbReference>
<dbReference type="SUPFAM" id="SSF54928">
    <property type="entry name" value="RNA-binding domain, RBD"/>
    <property type="match status" value="1"/>
</dbReference>
<sequence>MGKATKKTVKAFEEPTEEVSKPSAVVYLAHIPHGFYEKEMRGFFSQFGELKHLRLSRSKKTGGSKGYAFIEFDSPETAAVVAETMDGYLLFTRILRCKQLTHAEVHADLWKGEGKAFRTTPKEVHFNAMNKAPSKETAKARKKAAKTVHKKALAALAAAGIEYELEEKKEKK</sequence>
<dbReference type="SMART" id="SM00360">
    <property type="entry name" value="RRM"/>
    <property type="match status" value="1"/>
</dbReference>
<dbReference type="AlphaFoldDB" id="A0A391NU97"/>
<dbReference type="Gene3D" id="3.30.70.330">
    <property type="match status" value="1"/>
</dbReference>
<organism evidence="6 7">
    <name type="scientific">Kipferlia bialata</name>
    <dbReference type="NCBI Taxonomy" id="797122"/>
    <lineage>
        <taxon>Eukaryota</taxon>
        <taxon>Metamonada</taxon>
        <taxon>Carpediemonas-like organisms</taxon>
        <taxon>Kipferlia</taxon>
    </lineage>
</organism>
<evidence type="ECO:0000313" key="7">
    <source>
        <dbReference type="Proteomes" id="UP000265618"/>
    </source>
</evidence>
<keyword evidence="7" id="KW-1185">Reference proteome</keyword>
<dbReference type="EMBL" id="BDIP01001464">
    <property type="protein sequence ID" value="GCA62808.1"/>
    <property type="molecule type" value="Genomic_DNA"/>
</dbReference>
<protein>
    <recommendedName>
        <fullName evidence="5">RRM domain-containing protein</fullName>
    </recommendedName>
</protein>
<name>A0A391NU97_9EUKA</name>
<dbReference type="InterPro" id="IPR000504">
    <property type="entry name" value="RRM_dom"/>
</dbReference>
<gene>
    <name evidence="6" type="ORF">KIPB_005951</name>
</gene>
<feature type="domain" description="RRM" evidence="5">
    <location>
        <begin position="24"/>
        <end position="102"/>
    </location>
</feature>
<accession>A0A391NU97</accession>
<dbReference type="GO" id="GO:0003723">
    <property type="term" value="F:RNA binding"/>
    <property type="evidence" value="ECO:0007669"/>
    <property type="project" value="UniProtKB-UniRule"/>
</dbReference>
<dbReference type="CDD" id="cd12307">
    <property type="entry name" value="RRM_NIFK_like"/>
    <property type="match status" value="1"/>
</dbReference>
<dbReference type="InterPro" id="IPR012677">
    <property type="entry name" value="Nucleotide-bd_a/b_plait_sf"/>
</dbReference>
<evidence type="ECO:0000256" key="1">
    <source>
        <dbReference type="ARBA" id="ARBA00004604"/>
    </source>
</evidence>
<evidence type="ECO:0000313" key="6">
    <source>
        <dbReference type="EMBL" id="GCA62808.1"/>
    </source>
</evidence>
<evidence type="ECO:0000256" key="2">
    <source>
        <dbReference type="ARBA" id="ARBA00022884"/>
    </source>
</evidence>
<keyword evidence="2 4" id="KW-0694">RNA-binding</keyword>
<comment type="caution">
    <text evidence="6">The sequence shown here is derived from an EMBL/GenBank/DDBJ whole genome shotgun (WGS) entry which is preliminary data.</text>
</comment>